<keyword evidence="3" id="KW-1185">Reference proteome</keyword>
<accession>A0AB34JG22</accession>
<organism evidence="2 3">
    <name type="scientific">Prymnesium parvum</name>
    <name type="common">Toxic golden alga</name>
    <dbReference type="NCBI Taxonomy" id="97485"/>
    <lineage>
        <taxon>Eukaryota</taxon>
        <taxon>Haptista</taxon>
        <taxon>Haptophyta</taxon>
        <taxon>Prymnesiophyceae</taxon>
        <taxon>Prymnesiales</taxon>
        <taxon>Prymnesiaceae</taxon>
        <taxon>Prymnesium</taxon>
    </lineage>
</organism>
<comment type="caution">
    <text evidence="2">The sequence shown here is derived from an EMBL/GenBank/DDBJ whole genome shotgun (WGS) entry which is preliminary data.</text>
</comment>
<dbReference type="AlphaFoldDB" id="A0AB34JG22"/>
<feature type="region of interest" description="Disordered" evidence="1">
    <location>
        <begin position="1"/>
        <end position="27"/>
    </location>
</feature>
<evidence type="ECO:0000256" key="1">
    <source>
        <dbReference type="SAM" id="MobiDB-lite"/>
    </source>
</evidence>
<feature type="compositionally biased region" description="Gly residues" evidence="1">
    <location>
        <begin position="16"/>
        <end position="25"/>
    </location>
</feature>
<proteinExistence type="predicted"/>
<evidence type="ECO:0000313" key="2">
    <source>
        <dbReference type="EMBL" id="KAL1519893.1"/>
    </source>
</evidence>
<reference evidence="2 3" key="1">
    <citation type="journal article" date="2024" name="Science">
        <title>Giant polyketide synthase enzymes in the biosynthesis of giant marine polyether toxins.</title>
        <authorList>
            <person name="Fallon T.R."/>
            <person name="Shende V.V."/>
            <person name="Wierzbicki I.H."/>
            <person name="Pendleton A.L."/>
            <person name="Watervoot N.F."/>
            <person name="Auber R.P."/>
            <person name="Gonzalez D.J."/>
            <person name="Wisecaver J.H."/>
            <person name="Moore B.S."/>
        </authorList>
    </citation>
    <scope>NUCLEOTIDE SEQUENCE [LARGE SCALE GENOMIC DNA]</scope>
    <source>
        <strain evidence="2 3">12B1</strain>
    </source>
</reference>
<evidence type="ECO:0000313" key="3">
    <source>
        <dbReference type="Proteomes" id="UP001515480"/>
    </source>
</evidence>
<dbReference type="Proteomes" id="UP001515480">
    <property type="component" value="Unassembled WGS sequence"/>
</dbReference>
<gene>
    <name evidence="2" type="ORF">AB1Y20_023382</name>
</gene>
<sequence length="170" mass="18629">MGAEVEREWWRQRSRGSGGGRGGEGVVEAEVEREWWRQRWRGSGGGRGGEGVVEALRVLAARADRLRAERAQRGDHAEAGGHRDEVEVRAGEHHRVELLREPRITQWLPADDREAAGDREVLEGVAEGCGRDDGGEDAQRLAEEGAARRPRVTCVAHGRASGGAEPNETE</sequence>
<feature type="region of interest" description="Disordered" evidence="1">
    <location>
        <begin position="69"/>
        <end position="90"/>
    </location>
</feature>
<name>A0AB34JG22_PRYPA</name>
<feature type="region of interest" description="Disordered" evidence="1">
    <location>
        <begin position="126"/>
        <end position="170"/>
    </location>
</feature>
<dbReference type="EMBL" id="JBGBPQ010000009">
    <property type="protein sequence ID" value="KAL1519893.1"/>
    <property type="molecule type" value="Genomic_DNA"/>
</dbReference>
<feature type="compositionally biased region" description="Basic and acidic residues" evidence="1">
    <location>
        <begin position="129"/>
        <end position="147"/>
    </location>
</feature>
<feature type="compositionally biased region" description="Basic and acidic residues" evidence="1">
    <location>
        <begin position="1"/>
        <end position="11"/>
    </location>
</feature>
<protein>
    <submittedName>
        <fullName evidence="2">Uncharacterized protein</fullName>
    </submittedName>
</protein>